<dbReference type="OrthoDB" id="9772736at2"/>
<reference evidence="6 7" key="1">
    <citation type="submission" date="2015-12" db="EMBL/GenBank/DDBJ databases">
        <title>Genome sequence of Aneurinibacillus soli.</title>
        <authorList>
            <person name="Lee J.S."/>
            <person name="Lee K.C."/>
            <person name="Kim K.K."/>
            <person name="Lee B.W."/>
        </authorList>
    </citation>
    <scope>NUCLEOTIDE SEQUENCE [LARGE SCALE GENOMIC DNA]</scope>
    <source>
        <strain evidence="6 7">CB4</strain>
    </source>
</reference>
<dbReference type="AlphaFoldDB" id="A0A0U5BJB8"/>
<dbReference type="KEGG" id="asoc:CB4_02460"/>
<dbReference type="GO" id="GO:0010181">
    <property type="term" value="F:FMN binding"/>
    <property type="evidence" value="ECO:0007669"/>
    <property type="project" value="InterPro"/>
</dbReference>
<dbReference type="EMBL" id="AP017312">
    <property type="protein sequence ID" value="BAU28286.1"/>
    <property type="molecule type" value="Genomic_DNA"/>
</dbReference>
<comment type="cofactor">
    <cofactor evidence="1">
        <name>FMN</name>
        <dbReference type="ChEBI" id="CHEBI:58210"/>
    </cofactor>
</comment>
<dbReference type="GO" id="GO:0003959">
    <property type="term" value="F:NADPH dehydrogenase activity"/>
    <property type="evidence" value="ECO:0007669"/>
    <property type="project" value="UniProtKB-EC"/>
</dbReference>
<accession>A0A0U5BJB8</accession>
<protein>
    <submittedName>
        <fullName evidence="6">NADPH dehydrogenase</fullName>
        <ecNumber evidence="6">1.6.99.1</ecNumber>
    </submittedName>
</protein>
<gene>
    <name evidence="6" type="primary">namA</name>
    <name evidence="6" type="ORF">CB4_02460</name>
</gene>
<keyword evidence="3" id="KW-0288">FMN</keyword>
<keyword evidence="5 6" id="KW-0560">Oxidoreductase</keyword>
<evidence type="ECO:0000256" key="3">
    <source>
        <dbReference type="ARBA" id="ARBA00022643"/>
    </source>
</evidence>
<proteinExistence type="predicted"/>
<evidence type="ECO:0000256" key="5">
    <source>
        <dbReference type="ARBA" id="ARBA00023002"/>
    </source>
</evidence>
<dbReference type="PANTHER" id="PTHR43303:SF4">
    <property type="entry name" value="NADPH DEHYDROGENASE C23G7.10C-RELATED"/>
    <property type="match status" value="1"/>
</dbReference>
<dbReference type="Proteomes" id="UP000217696">
    <property type="component" value="Chromosome"/>
</dbReference>
<keyword evidence="2" id="KW-0285">Flavoprotein</keyword>
<dbReference type="EC" id="1.6.99.1" evidence="6"/>
<sequence>MTTLFSPFASKDLHVKNRIVLPPMCQYEVHKEDGIPTDWHFVHYVSRAVGGFGLIILEMTAVEPDGRITNRDLGLWSDEHIPAYKRIVNQLHEYGAKAAIQLGHAGRKATDAAIPVAPSAIPFDQASKVPQALTAEEIEQQIDYFQQAALRAVQAGFDTIEIHGAHGYLLHQFHSPLTNQREDEYGRDLTRFGVKVVEAVKKVIPESMPLIMRVSAQEYVEGGYDVSYAIDICRAYKEAGIDIFHITSGGEGPIGSGGRPGVEAGYQVPLAQAVREALAVPVIAVGKLENPADAARVVESEQADFVAIGRGALRNPFWALHVAQAEGNKEVIPAAYQRAF</sequence>
<evidence type="ECO:0000256" key="2">
    <source>
        <dbReference type="ARBA" id="ARBA00022630"/>
    </source>
</evidence>
<dbReference type="PANTHER" id="PTHR43303">
    <property type="entry name" value="NADPH DEHYDROGENASE C23G7.10C-RELATED"/>
    <property type="match status" value="1"/>
</dbReference>
<keyword evidence="4" id="KW-0521">NADP</keyword>
<dbReference type="GO" id="GO:0050661">
    <property type="term" value="F:NADP binding"/>
    <property type="evidence" value="ECO:0007669"/>
    <property type="project" value="InterPro"/>
</dbReference>
<name>A0A0U5BJB8_9BACL</name>
<organism evidence="6 7">
    <name type="scientific">Aneurinibacillus soli</name>
    <dbReference type="NCBI Taxonomy" id="1500254"/>
    <lineage>
        <taxon>Bacteria</taxon>
        <taxon>Bacillati</taxon>
        <taxon>Bacillota</taxon>
        <taxon>Bacilli</taxon>
        <taxon>Bacillales</taxon>
        <taxon>Paenibacillaceae</taxon>
        <taxon>Aneurinibacillus group</taxon>
        <taxon>Aneurinibacillus</taxon>
    </lineage>
</organism>
<evidence type="ECO:0000313" key="6">
    <source>
        <dbReference type="EMBL" id="BAU28286.1"/>
    </source>
</evidence>
<dbReference type="RefSeq" id="WP_096466054.1">
    <property type="nucleotide sequence ID" value="NZ_AP017312.1"/>
</dbReference>
<evidence type="ECO:0000256" key="1">
    <source>
        <dbReference type="ARBA" id="ARBA00001917"/>
    </source>
</evidence>
<dbReference type="SUPFAM" id="SSF51395">
    <property type="entry name" value="FMN-linked oxidoreductases"/>
    <property type="match status" value="1"/>
</dbReference>
<dbReference type="InterPro" id="IPR044152">
    <property type="entry name" value="YqjM-like"/>
</dbReference>
<keyword evidence="7" id="KW-1185">Reference proteome</keyword>
<dbReference type="CDD" id="cd02932">
    <property type="entry name" value="OYE_YqiM_FMN"/>
    <property type="match status" value="1"/>
</dbReference>
<dbReference type="InterPro" id="IPR013785">
    <property type="entry name" value="Aldolase_TIM"/>
</dbReference>
<evidence type="ECO:0000313" key="7">
    <source>
        <dbReference type="Proteomes" id="UP000217696"/>
    </source>
</evidence>
<evidence type="ECO:0000256" key="4">
    <source>
        <dbReference type="ARBA" id="ARBA00022857"/>
    </source>
</evidence>
<dbReference type="Pfam" id="PF00724">
    <property type="entry name" value="Oxidored_FMN"/>
    <property type="match status" value="1"/>
</dbReference>
<dbReference type="Gene3D" id="3.20.20.70">
    <property type="entry name" value="Aldolase class I"/>
    <property type="match status" value="1"/>
</dbReference>
<dbReference type="InterPro" id="IPR001155">
    <property type="entry name" value="OxRdtase_FMN_N"/>
</dbReference>